<evidence type="ECO:0000313" key="2">
    <source>
        <dbReference type="EMBL" id="MPM76726.1"/>
    </source>
</evidence>
<evidence type="ECO:0000256" key="1">
    <source>
        <dbReference type="SAM" id="MobiDB-lite"/>
    </source>
</evidence>
<protein>
    <submittedName>
        <fullName evidence="2">Uncharacterized protein</fullName>
    </submittedName>
</protein>
<reference evidence="2" key="1">
    <citation type="submission" date="2019-08" db="EMBL/GenBank/DDBJ databases">
        <authorList>
            <person name="Kucharzyk K."/>
            <person name="Murdoch R.W."/>
            <person name="Higgins S."/>
            <person name="Loffler F."/>
        </authorList>
    </citation>
    <scope>NUCLEOTIDE SEQUENCE</scope>
</reference>
<accession>A0A645CIE0</accession>
<organism evidence="2">
    <name type="scientific">bioreactor metagenome</name>
    <dbReference type="NCBI Taxonomy" id="1076179"/>
    <lineage>
        <taxon>unclassified sequences</taxon>
        <taxon>metagenomes</taxon>
        <taxon>ecological metagenomes</taxon>
    </lineage>
</organism>
<sequence>MLHVGAHGEQAAAGQFRHRHAPGNHAPAAPHLQLAYSHGREPAQRHHGRIADQRHTMLVHENKNLGIRVHAILQRLADLCGKGILAKLL</sequence>
<feature type="region of interest" description="Disordered" evidence="1">
    <location>
        <begin position="1"/>
        <end position="32"/>
    </location>
</feature>
<comment type="caution">
    <text evidence="2">The sequence shown here is derived from an EMBL/GenBank/DDBJ whole genome shotgun (WGS) entry which is preliminary data.</text>
</comment>
<dbReference type="AlphaFoldDB" id="A0A645CIE0"/>
<gene>
    <name evidence="2" type="ORF">SDC9_123725</name>
</gene>
<dbReference type="EMBL" id="VSSQ01027461">
    <property type="protein sequence ID" value="MPM76726.1"/>
    <property type="molecule type" value="Genomic_DNA"/>
</dbReference>
<name>A0A645CIE0_9ZZZZ</name>
<proteinExistence type="predicted"/>